<accession>A0A2S5B2E0</accession>
<evidence type="ECO:0000256" key="1">
    <source>
        <dbReference type="SAM" id="MobiDB-lite"/>
    </source>
</evidence>
<feature type="compositionally biased region" description="Low complexity" evidence="1">
    <location>
        <begin position="221"/>
        <end position="230"/>
    </location>
</feature>
<proteinExistence type="predicted"/>
<feature type="compositionally biased region" description="Polar residues" evidence="1">
    <location>
        <begin position="8"/>
        <end position="25"/>
    </location>
</feature>
<feature type="region of interest" description="Disordered" evidence="1">
    <location>
        <begin position="138"/>
        <end position="230"/>
    </location>
</feature>
<evidence type="ECO:0000313" key="2">
    <source>
        <dbReference type="EMBL" id="POY70944.1"/>
    </source>
</evidence>
<comment type="caution">
    <text evidence="2">The sequence shown here is derived from an EMBL/GenBank/DDBJ whole genome shotgun (WGS) entry which is preliminary data.</text>
</comment>
<sequence length="312" mass="32473">MSIKMVTPSATNEAAASKAPRSTSPEPMPSKTGTTAPRPRLPPLASLALPGSLAMSDASTSAAVATEEKGFSILTSPSEPSSPKSSPPSTELSSLPASSTAASKPPPRIQAAIYEALRRRWSASSASELQMLADAAAQALKRNQQAAVAPSGATGTSSPRRPKRKSEEMAGPVEEAVGGARPDAAAEEDAAGASSSSDDDELRDRVSPLSSPAPAKRRRPLSWPSLPSASALSLHRSAILRASRQHRTFSLDETSVAGAIRSPDGQLVPVQNRRTAFENLLSSLAAVKDARLCLRTPPRLPRTFPPPRSPVA</sequence>
<keyword evidence="3" id="KW-1185">Reference proteome</keyword>
<feature type="region of interest" description="Disordered" evidence="1">
    <location>
        <begin position="1"/>
        <end position="108"/>
    </location>
</feature>
<evidence type="ECO:0000313" key="3">
    <source>
        <dbReference type="Proteomes" id="UP000237144"/>
    </source>
</evidence>
<dbReference type="Proteomes" id="UP000237144">
    <property type="component" value="Unassembled WGS sequence"/>
</dbReference>
<reference evidence="2 3" key="1">
    <citation type="journal article" date="2018" name="Front. Microbiol.">
        <title>Prospects for Fungal Bioremediation of Acidic Radioactive Waste Sites: Characterization and Genome Sequence of Rhodotorula taiwanensis MD1149.</title>
        <authorList>
            <person name="Tkavc R."/>
            <person name="Matrosova V.Y."/>
            <person name="Grichenko O.E."/>
            <person name="Gostincar C."/>
            <person name="Volpe R.P."/>
            <person name="Klimenkova P."/>
            <person name="Gaidamakova E.K."/>
            <person name="Zhou C.E."/>
            <person name="Stewart B.J."/>
            <person name="Lyman M.G."/>
            <person name="Malfatti S.A."/>
            <person name="Rubinfeld B."/>
            <person name="Courtot M."/>
            <person name="Singh J."/>
            <person name="Dalgard C.L."/>
            <person name="Hamilton T."/>
            <person name="Frey K.G."/>
            <person name="Gunde-Cimerman N."/>
            <person name="Dugan L."/>
            <person name="Daly M.J."/>
        </authorList>
    </citation>
    <scope>NUCLEOTIDE SEQUENCE [LARGE SCALE GENOMIC DNA]</scope>
    <source>
        <strain evidence="2 3">MD1149</strain>
    </source>
</reference>
<feature type="compositionally biased region" description="Low complexity" evidence="1">
    <location>
        <begin position="74"/>
        <end position="103"/>
    </location>
</feature>
<dbReference type="AlphaFoldDB" id="A0A2S5B2E0"/>
<protein>
    <submittedName>
        <fullName evidence="2">Uncharacterized protein</fullName>
    </submittedName>
</protein>
<dbReference type="EMBL" id="PJQD01000096">
    <property type="protein sequence ID" value="POY70944.1"/>
    <property type="molecule type" value="Genomic_DNA"/>
</dbReference>
<feature type="compositionally biased region" description="Low complexity" evidence="1">
    <location>
        <begin position="33"/>
        <end position="54"/>
    </location>
</feature>
<organism evidence="2 3">
    <name type="scientific">Rhodotorula taiwanensis</name>
    <dbReference type="NCBI Taxonomy" id="741276"/>
    <lineage>
        <taxon>Eukaryota</taxon>
        <taxon>Fungi</taxon>
        <taxon>Dikarya</taxon>
        <taxon>Basidiomycota</taxon>
        <taxon>Pucciniomycotina</taxon>
        <taxon>Microbotryomycetes</taxon>
        <taxon>Sporidiobolales</taxon>
        <taxon>Sporidiobolaceae</taxon>
        <taxon>Rhodotorula</taxon>
    </lineage>
</organism>
<name>A0A2S5B2E0_9BASI</name>
<gene>
    <name evidence="2" type="ORF">BMF94_6122</name>
</gene>